<dbReference type="Proteomes" id="UP000012329">
    <property type="component" value="Unassembled WGS sequence"/>
</dbReference>
<comment type="caution">
    <text evidence="1">The sequence shown here is derived from an EMBL/GenBank/DDBJ whole genome shotgun (WGS) entry which is preliminary data.</text>
</comment>
<gene>
    <name evidence="1" type="ORF">LEP1GSC029_3164</name>
</gene>
<protein>
    <submittedName>
        <fullName evidence="1">Uncharacterized protein</fullName>
    </submittedName>
</protein>
<sequence length="73" mass="8922">MKERERIELLRRKILLAKLYDKDGNRRTPFKIINMLLTRCALQDVFLQDQKLETEFNAWQNEKIITEKLERES</sequence>
<organism evidence="1 2">
    <name type="scientific">Leptospira interrogans str. 2002000626</name>
    <dbReference type="NCBI Taxonomy" id="996803"/>
    <lineage>
        <taxon>Bacteria</taxon>
        <taxon>Pseudomonadati</taxon>
        <taxon>Spirochaetota</taxon>
        <taxon>Spirochaetia</taxon>
        <taxon>Leptospirales</taxon>
        <taxon>Leptospiraceae</taxon>
        <taxon>Leptospira</taxon>
    </lineage>
</organism>
<accession>A0A829DCD8</accession>
<reference evidence="1 2" key="1">
    <citation type="submission" date="2013-02" db="EMBL/GenBank/DDBJ databases">
        <authorList>
            <person name="Harkins D.M."/>
            <person name="Durkin A.S."/>
            <person name="Brinkac L.M."/>
            <person name="Haft D.H."/>
            <person name="Selengut J.D."/>
            <person name="Sanka R."/>
            <person name="DePew J."/>
            <person name="Purushe J."/>
            <person name="Whelen A.C."/>
            <person name="Vinetz J.M."/>
            <person name="Sutton G.G."/>
            <person name="Nierman W.C."/>
            <person name="Fouts D.E."/>
        </authorList>
    </citation>
    <scope>NUCLEOTIDE SEQUENCE [LARGE SCALE GENOMIC DNA]</scope>
    <source>
        <strain evidence="1 2">2002000626</strain>
    </source>
</reference>
<name>A0A829DCD8_LEPIR</name>
<evidence type="ECO:0000313" key="2">
    <source>
        <dbReference type="Proteomes" id="UP000012329"/>
    </source>
</evidence>
<proteinExistence type="predicted"/>
<evidence type="ECO:0000313" key="1">
    <source>
        <dbReference type="EMBL" id="EMY06291.1"/>
    </source>
</evidence>
<dbReference type="EMBL" id="AFJL02000046">
    <property type="protein sequence ID" value="EMY06291.1"/>
    <property type="molecule type" value="Genomic_DNA"/>
</dbReference>
<dbReference type="AlphaFoldDB" id="A0A829DCD8"/>